<comment type="caution">
    <text evidence="4">The sequence shown here is derived from an EMBL/GenBank/DDBJ whole genome shotgun (WGS) entry which is preliminary data.</text>
</comment>
<dbReference type="OrthoDB" id="9796143at2"/>
<dbReference type="InterPro" id="IPR036735">
    <property type="entry name" value="NGN_dom_sf"/>
</dbReference>
<evidence type="ECO:0000256" key="1">
    <source>
        <dbReference type="ARBA" id="ARBA00022814"/>
    </source>
</evidence>
<keyword evidence="3" id="KW-0804">Transcription</keyword>
<dbReference type="PANTHER" id="PTHR30265:SF4">
    <property type="entry name" value="KOW MOTIF FAMILY PROTEIN, EXPRESSED"/>
    <property type="match status" value="1"/>
</dbReference>
<evidence type="ECO:0000313" key="5">
    <source>
        <dbReference type="Proteomes" id="UP000281028"/>
    </source>
</evidence>
<keyword evidence="5" id="KW-1185">Reference proteome</keyword>
<dbReference type="PANTHER" id="PTHR30265">
    <property type="entry name" value="RHO-INTERACTING TRANSCRIPTION TERMINATION FACTOR NUSG"/>
    <property type="match status" value="1"/>
</dbReference>
<protein>
    <submittedName>
        <fullName evidence="4">UpxY family transcription antiterminator</fullName>
    </submittedName>
</protein>
<dbReference type="AlphaFoldDB" id="A0A3S1D4T6"/>
<dbReference type="GO" id="GO:0006354">
    <property type="term" value="P:DNA-templated transcription elongation"/>
    <property type="evidence" value="ECO:0007669"/>
    <property type="project" value="InterPro"/>
</dbReference>
<keyword evidence="1" id="KW-0889">Transcription antitermination</keyword>
<dbReference type="EMBL" id="RIAR02000001">
    <property type="protein sequence ID" value="NSL86189.1"/>
    <property type="molecule type" value="Genomic_DNA"/>
</dbReference>
<dbReference type="InterPro" id="IPR043425">
    <property type="entry name" value="NusG-like"/>
</dbReference>
<evidence type="ECO:0000256" key="2">
    <source>
        <dbReference type="ARBA" id="ARBA00023015"/>
    </source>
</evidence>
<name>A0A3S1D4T6_9BACT</name>
<dbReference type="InterPro" id="IPR006645">
    <property type="entry name" value="NGN-like_dom"/>
</dbReference>
<dbReference type="SUPFAM" id="SSF82679">
    <property type="entry name" value="N-utilization substance G protein NusG, N-terminal domain"/>
    <property type="match status" value="1"/>
</dbReference>
<evidence type="ECO:0000313" key="4">
    <source>
        <dbReference type="EMBL" id="NSL86189.1"/>
    </source>
</evidence>
<organism evidence="4 5">
    <name type="scientific">Chitinophaga solisilvae</name>
    <dbReference type="NCBI Taxonomy" id="1233460"/>
    <lineage>
        <taxon>Bacteria</taxon>
        <taxon>Pseudomonadati</taxon>
        <taxon>Bacteroidota</taxon>
        <taxon>Chitinophagia</taxon>
        <taxon>Chitinophagales</taxon>
        <taxon>Chitinophagaceae</taxon>
        <taxon>Chitinophaga</taxon>
    </lineage>
</organism>
<proteinExistence type="predicted"/>
<keyword evidence="2" id="KW-0805">Transcription regulation</keyword>
<dbReference type="Pfam" id="PF02357">
    <property type="entry name" value="NusG"/>
    <property type="match status" value="1"/>
</dbReference>
<dbReference type="SMART" id="SM00738">
    <property type="entry name" value="NGN"/>
    <property type="match status" value="1"/>
</dbReference>
<evidence type="ECO:0000256" key="3">
    <source>
        <dbReference type="ARBA" id="ARBA00023163"/>
    </source>
</evidence>
<dbReference type="Gene3D" id="3.30.70.940">
    <property type="entry name" value="NusG, N-terminal domain"/>
    <property type="match status" value="1"/>
</dbReference>
<dbReference type="Proteomes" id="UP000281028">
    <property type="component" value="Unassembled WGS sequence"/>
</dbReference>
<gene>
    <name evidence="4" type="ORF">ECE50_005080</name>
</gene>
<dbReference type="NCBIfam" id="NF033644">
    <property type="entry name" value="antiterm_UpxY"/>
    <property type="match status" value="1"/>
</dbReference>
<accession>A0A3S1D4T6</accession>
<reference evidence="4" key="1">
    <citation type="submission" date="2020-05" db="EMBL/GenBank/DDBJ databases">
        <title>Chitinophaga laudate sp. nov., isolated from a tropical peat swamp.</title>
        <authorList>
            <person name="Goh C.B.S."/>
            <person name="Lee M.S."/>
            <person name="Parimannan S."/>
            <person name="Pasbakhsh P."/>
            <person name="Yule C.M."/>
            <person name="Rajandas H."/>
            <person name="Loke S."/>
            <person name="Croft L."/>
            <person name="Tan J.B.L."/>
        </authorList>
    </citation>
    <scope>NUCLEOTIDE SEQUENCE</scope>
    <source>
        <strain evidence="4">Mgbs1</strain>
    </source>
</reference>
<dbReference type="GO" id="GO:0031564">
    <property type="term" value="P:transcription antitermination"/>
    <property type="evidence" value="ECO:0007669"/>
    <property type="project" value="UniProtKB-KW"/>
</dbReference>
<sequence>MSTFNTGWYLIYTMPRHERKVVSQLKEYDVECFFPTCKSVRQWNDRKKTIELPLFPSYVFVKLSSIEEFYYGQQVSGATGYVRFGKQFARMEEHQIAQIQMVAQHGEDVRVSKETFSTGQKLVITKGPLSGLSCEVVHVDQMKKILVRVDLLQRNILIRFKPEYLSVMHDVATARTF</sequence>